<gene>
    <name evidence="2" type="ORF">PQU92_01535</name>
</gene>
<evidence type="ECO:0000256" key="1">
    <source>
        <dbReference type="SAM" id="SignalP"/>
    </source>
</evidence>
<feature type="chain" id="PRO_5046782696" description="Lipoprotein" evidence="1">
    <location>
        <begin position="25"/>
        <end position="43"/>
    </location>
</feature>
<keyword evidence="1" id="KW-0732">Signal</keyword>
<dbReference type="Proteomes" id="UP001214854">
    <property type="component" value="Unassembled WGS sequence"/>
</dbReference>
<sequence length="43" mass="4490">MKLALKLIAAATLAATLSGCIIYADSGSSVTHTEKHETNKTTK</sequence>
<organism evidence="2 3">
    <name type="scientific">Asticcacaulis aquaticus</name>
    <dbReference type="NCBI Taxonomy" id="2984212"/>
    <lineage>
        <taxon>Bacteria</taxon>
        <taxon>Pseudomonadati</taxon>
        <taxon>Pseudomonadota</taxon>
        <taxon>Alphaproteobacteria</taxon>
        <taxon>Caulobacterales</taxon>
        <taxon>Caulobacteraceae</taxon>
        <taxon>Asticcacaulis</taxon>
    </lineage>
</organism>
<keyword evidence="3" id="KW-1185">Reference proteome</keyword>
<evidence type="ECO:0008006" key="4">
    <source>
        <dbReference type="Google" id="ProtNLM"/>
    </source>
</evidence>
<proteinExistence type="predicted"/>
<accession>A0ABT5HPM6</accession>
<protein>
    <recommendedName>
        <fullName evidence="4">Lipoprotein</fullName>
    </recommendedName>
</protein>
<dbReference type="RefSeq" id="WP_272746452.1">
    <property type="nucleotide sequence ID" value="NZ_JAQQKX010000001.1"/>
</dbReference>
<name>A0ABT5HPM6_9CAUL</name>
<reference evidence="2 3" key="1">
    <citation type="submission" date="2023-01" db="EMBL/GenBank/DDBJ databases">
        <title>Novel species of the genus Asticcacaulis isolated from rivers.</title>
        <authorList>
            <person name="Lu H."/>
        </authorList>
    </citation>
    <scope>NUCLEOTIDE SEQUENCE [LARGE SCALE GENOMIC DNA]</scope>
    <source>
        <strain evidence="2 3">BYS171W</strain>
    </source>
</reference>
<evidence type="ECO:0000313" key="2">
    <source>
        <dbReference type="EMBL" id="MDC7681939.1"/>
    </source>
</evidence>
<comment type="caution">
    <text evidence="2">The sequence shown here is derived from an EMBL/GenBank/DDBJ whole genome shotgun (WGS) entry which is preliminary data.</text>
</comment>
<dbReference type="PROSITE" id="PS51257">
    <property type="entry name" value="PROKAR_LIPOPROTEIN"/>
    <property type="match status" value="1"/>
</dbReference>
<dbReference type="EMBL" id="JAQQKX010000001">
    <property type="protein sequence ID" value="MDC7681939.1"/>
    <property type="molecule type" value="Genomic_DNA"/>
</dbReference>
<evidence type="ECO:0000313" key="3">
    <source>
        <dbReference type="Proteomes" id="UP001214854"/>
    </source>
</evidence>
<feature type="signal peptide" evidence="1">
    <location>
        <begin position="1"/>
        <end position="24"/>
    </location>
</feature>